<dbReference type="SMART" id="SM00409">
    <property type="entry name" value="IG"/>
    <property type="match status" value="4"/>
</dbReference>
<dbReference type="FunFam" id="2.60.40.10:FF:000073">
    <property type="entry name" value="titin isoform X1"/>
    <property type="match status" value="1"/>
</dbReference>
<dbReference type="PANTHER" id="PTHR14340:SF13">
    <property type="entry name" value="TITIN"/>
    <property type="match status" value="1"/>
</dbReference>
<evidence type="ECO:0000256" key="3">
    <source>
        <dbReference type="SAM" id="MobiDB-lite"/>
    </source>
</evidence>
<feature type="domain" description="Fibronectin type-III" evidence="5">
    <location>
        <begin position="154"/>
        <end position="248"/>
    </location>
</feature>
<proteinExistence type="predicted"/>
<feature type="domain" description="Fibronectin type-III" evidence="5">
    <location>
        <begin position="251"/>
        <end position="349"/>
    </location>
</feature>
<reference evidence="6" key="2">
    <citation type="submission" date="2025-08" db="UniProtKB">
        <authorList>
            <consortium name="Ensembl"/>
        </authorList>
    </citation>
    <scope>IDENTIFICATION</scope>
</reference>
<feature type="domain" description="Fibronectin type-III" evidence="5">
    <location>
        <begin position="1"/>
        <end position="52"/>
    </location>
</feature>
<feature type="region of interest" description="Disordered" evidence="3">
    <location>
        <begin position="518"/>
        <end position="538"/>
    </location>
</feature>
<keyword evidence="1" id="KW-0677">Repeat</keyword>
<evidence type="ECO:0008006" key="8">
    <source>
        <dbReference type="Google" id="ProtNLM"/>
    </source>
</evidence>
<dbReference type="GO" id="GO:0045214">
    <property type="term" value="P:sarcomere organization"/>
    <property type="evidence" value="ECO:0007669"/>
    <property type="project" value="TreeGrafter"/>
</dbReference>
<feature type="domain" description="Ig-like" evidence="4">
    <location>
        <begin position="537"/>
        <end position="624"/>
    </location>
</feature>
<dbReference type="PRINTS" id="PR00014">
    <property type="entry name" value="FNTYPEIII"/>
</dbReference>
<dbReference type="FunFam" id="2.60.40.10:FF:000031">
    <property type="entry name" value="Myosin-binding protein C, slow type"/>
    <property type="match status" value="1"/>
</dbReference>
<dbReference type="FunFam" id="2.60.40.10:FF:000012">
    <property type="entry name" value="titin isoform X1"/>
    <property type="match status" value="1"/>
</dbReference>
<reference evidence="6" key="3">
    <citation type="submission" date="2025-09" db="UniProtKB">
        <authorList>
            <consortium name="Ensembl"/>
        </authorList>
    </citation>
    <scope>IDENTIFICATION</scope>
</reference>
<feature type="domain" description="Fibronectin type-III" evidence="5">
    <location>
        <begin position="636"/>
        <end position="729"/>
    </location>
</feature>
<dbReference type="CDD" id="cd00063">
    <property type="entry name" value="FN3"/>
    <property type="match status" value="9"/>
</dbReference>
<evidence type="ECO:0000259" key="4">
    <source>
        <dbReference type="PROSITE" id="PS50835"/>
    </source>
</evidence>
<protein>
    <recommendedName>
        <fullName evidence="8">Titin</fullName>
    </recommendedName>
</protein>
<name>A0A8C5G3L8_GOUWI</name>
<dbReference type="InterPro" id="IPR036116">
    <property type="entry name" value="FN3_sf"/>
</dbReference>
<keyword evidence="7" id="KW-1185">Reference proteome</keyword>
<dbReference type="FunFam" id="2.60.40.10:FF:000547">
    <property type="entry name" value="Titin a"/>
    <property type="match status" value="1"/>
</dbReference>
<dbReference type="InterPro" id="IPR036179">
    <property type="entry name" value="Ig-like_dom_sf"/>
</dbReference>
<organism evidence="6 7">
    <name type="scientific">Gouania willdenowi</name>
    <name type="common">Blunt-snouted clingfish</name>
    <name type="synonym">Lepadogaster willdenowi</name>
    <dbReference type="NCBI Taxonomy" id="441366"/>
    <lineage>
        <taxon>Eukaryota</taxon>
        <taxon>Metazoa</taxon>
        <taxon>Chordata</taxon>
        <taxon>Craniata</taxon>
        <taxon>Vertebrata</taxon>
        <taxon>Euteleostomi</taxon>
        <taxon>Actinopterygii</taxon>
        <taxon>Neopterygii</taxon>
        <taxon>Teleostei</taxon>
        <taxon>Neoteleostei</taxon>
        <taxon>Acanthomorphata</taxon>
        <taxon>Ovalentaria</taxon>
        <taxon>Blenniimorphae</taxon>
        <taxon>Blenniiformes</taxon>
        <taxon>Gobiesocoidei</taxon>
        <taxon>Gobiesocidae</taxon>
        <taxon>Gobiesocinae</taxon>
        <taxon>Gouania</taxon>
    </lineage>
</organism>
<evidence type="ECO:0000313" key="6">
    <source>
        <dbReference type="Ensembl" id="ENSGWIP00000012308.1"/>
    </source>
</evidence>
<dbReference type="PANTHER" id="PTHR14340">
    <property type="entry name" value="MICROFIBRIL-ASSOCIATED GLYCOPROTEIN 3"/>
    <property type="match status" value="1"/>
</dbReference>
<dbReference type="CDD" id="cd05748">
    <property type="entry name" value="Ig_Titin_like"/>
    <property type="match status" value="2"/>
</dbReference>
<dbReference type="InterPro" id="IPR003599">
    <property type="entry name" value="Ig_sub"/>
</dbReference>
<dbReference type="PROSITE" id="PS50835">
    <property type="entry name" value="IG_LIKE"/>
    <property type="match status" value="3"/>
</dbReference>
<dbReference type="SMART" id="SM00060">
    <property type="entry name" value="FN3"/>
    <property type="match status" value="8"/>
</dbReference>
<feature type="domain" description="Fibronectin type-III" evidence="5">
    <location>
        <begin position="735"/>
        <end position="830"/>
    </location>
</feature>
<dbReference type="FunFam" id="2.60.40.10:FF:000034">
    <property type="entry name" value="Titin isoform A"/>
    <property type="match status" value="2"/>
</dbReference>
<dbReference type="Ensembl" id="ENSGWIT00000013729.1">
    <property type="protein sequence ID" value="ENSGWIP00000012308.1"/>
    <property type="gene ID" value="ENSGWIG00000007101.1"/>
</dbReference>
<feature type="domain" description="Fibronectin type-III" evidence="5">
    <location>
        <begin position="1032"/>
        <end position="1118"/>
    </location>
</feature>
<dbReference type="GO" id="GO:0048738">
    <property type="term" value="P:cardiac muscle tissue development"/>
    <property type="evidence" value="ECO:0007669"/>
    <property type="project" value="TreeGrafter"/>
</dbReference>
<dbReference type="InterPro" id="IPR013783">
    <property type="entry name" value="Ig-like_fold"/>
</dbReference>
<dbReference type="InterPro" id="IPR003961">
    <property type="entry name" value="FN3_dom"/>
</dbReference>
<dbReference type="SUPFAM" id="SSF49265">
    <property type="entry name" value="Fibronectin type III"/>
    <property type="match status" value="6"/>
</dbReference>
<evidence type="ECO:0000256" key="1">
    <source>
        <dbReference type="ARBA" id="ARBA00022737"/>
    </source>
</evidence>
<dbReference type="Proteomes" id="UP000694680">
    <property type="component" value="Chromosome 21"/>
</dbReference>
<feature type="domain" description="Ig-like" evidence="4">
    <location>
        <begin position="56"/>
        <end position="145"/>
    </location>
</feature>
<dbReference type="InterPro" id="IPR007110">
    <property type="entry name" value="Ig-like_dom"/>
</dbReference>
<dbReference type="SMART" id="SM00408">
    <property type="entry name" value="IGc2"/>
    <property type="match status" value="2"/>
</dbReference>
<feature type="domain" description="Ig-like" evidence="4">
    <location>
        <begin position="1122"/>
        <end position="1208"/>
    </location>
</feature>
<dbReference type="FunFam" id="2.60.40.10:FF:000002">
    <property type="entry name" value="Titin a"/>
    <property type="match status" value="3"/>
</dbReference>
<keyword evidence="2" id="KW-0393">Immunoglobulin domain</keyword>
<evidence type="ECO:0000259" key="5">
    <source>
        <dbReference type="PROSITE" id="PS50853"/>
    </source>
</evidence>
<dbReference type="GO" id="GO:0008307">
    <property type="term" value="F:structural constituent of muscle"/>
    <property type="evidence" value="ECO:0007669"/>
    <property type="project" value="TreeGrafter"/>
</dbReference>
<dbReference type="Pfam" id="PF07679">
    <property type="entry name" value="I-set"/>
    <property type="match status" value="4"/>
</dbReference>
<dbReference type="PROSITE" id="PS50853">
    <property type="entry name" value="FN3"/>
    <property type="match status" value="9"/>
</dbReference>
<dbReference type="Gene3D" id="2.60.40.10">
    <property type="entry name" value="Immunoglobulins"/>
    <property type="match status" value="15"/>
</dbReference>
<dbReference type="InterPro" id="IPR013098">
    <property type="entry name" value="Ig_I-set"/>
</dbReference>
<reference evidence="6" key="1">
    <citation type="submission" date="2020-06" db="EMBL/GenBank/DDBJ databases">
        <authorList>
            <consortium name="Wellcome Sanger Institute Data Sharing"/>
        </authorList>
    </citation>
    <scope>NUCLEOTIDE SEQUENCE [LARGE SCALE GENOMIC DNA]</scope>
</reference>
<dbReference type="GO" id="GO:0031430">
    <property type="term" value="C:M band"/>
    <property type="evidence" value="ECO:0007669"/>
    <property type="project" value="TreeGrafter"/>
</dbReference>
<dbReference type="FunFam" id="2.60.40.10:FF:000112">
    <property type="entry name" value="Titin a"/>
    <property type="match status" value="1"/>
</dbReference>
<accession>A0A8C5G3L8</accession>
<dbReference type="SUPFAM" id="SSF48726">
    <property type="entry name" value="Immunoglobulin"/>
    <property type="match status" value="4"/>
</dbReference>
<sequence>MKASFANVLETEFVVTGLIEDQVYEFRVIARNAAGVFSQPSDSTGAITAKDEVDPPKIDLDAKYSQAVVVNAGETFKLEANIYGKPVPIVHWLKEGQEITEAARTEVKNTDFTACIVVKEAIRVDGGQYTLLVKNVGGEKSMNINVKVLDRPGPPDGPICIYGVTSEKCSISWKSPLQDGGSDVSHYIVERRETSRLVWTVVEPKVQTLNLKITKLLPGNEYIFRVIPVNKYGIGEPLESEPVIARNSFVAPSPATEVMVSTITKDSMVVTWERPTNDGGSPIQGYVVEKRDKDGVRWTRCNKRNVSELRFRVTGLLESHSYEFRVSGENAAGVGTPSTPTIYYKALDPIFKPGPPNNPKVVDTSRSTVSLKWGKPIYDGGCEIQSYIVEACNGASDEWFMCTPPTGISDTKFTVKRLLEKHEYQFRVCAINKIGVGEHADVPGKILLEEKLESPDLELDADMRKMINIRSASTLRLFVPVRGRPAPEVKWGKADGEIKETDNKYDFRVIARNAAGAVSKPSESTGSITAKDEVDPPNYETDPIYNQTLVINAGDTFSLEANVNGKPIPAAQWFKGDIEVENSARAEIKNTDFKSVLVVKDAIRVDGGQYTLVLTNVAGTKTVPFSVKVLDRPGPSEGPLTVSNVTEEKCSLSWLPPRHDGGASISYYIIQKRETSRLAWTVVSGDCGATMFKVTKLLKGNEYIFRVMAVNKYGEGEPLESDPVIMRNPFVPPGPPQELEITNITRDSMTVCWNRPESTGGSDINNYIVEKRDRAGVRWTKCNKRRVTDLRFRVTGLTEDHEYEFRVSAENTAGAGQPSPPTHYLKACDPTFEPGCPTNAHVVDTTKDSIIVAWHRPIYDGGCEIQGYAVEITKADEEEWTICTPPSGVSATTFIINKLIELQEYKVRICAMNKLGVGEPTEVQGVLKPMDKIDPPEVILDSVLRKGIVVRAGGAMRINVPFKGRPTPEISWAKEDGELSSKVQIETGEDYTQLSVDICDKYDAGKYILNLENSAGAKSAFVSVKVLDTPGAPVNLTIKDIKRESVTLTWEPPLIDGGSRIKNYLVEKRDSTRIVYTCEGTVTGLSSGQEYLFRVSAFNEKGKSDPRSLAAPVTAKDVTIEPRFKLTFNTYSLPIGDNLKMEIPVIGRPVPKVEWKKDGQALKETTRLNVSSTPYSTKLFIKDANREDAGKYTVTATSSIGTVTEEISLGVTEVTKESLTLAWAKPEQDGGSRITGYLVEALEKGQEKWVKCGMSKSIHLTVSGLRENAEYFFRVRAKNLAGFSDAKEMVVPVMVKDQIGESDSSIDQTIILKTKLRFEDPLFRYQNTLELPLSTITSVGT</sequence>
<evidence type="ECO:0000313" key="7">
    <source>
        <dbReference type="Proteomes" id="UP000694680"/>
    </source>
</evidence>
<feature type="domain" description="Fibronectin type-III" evidence="5">
    <location>
        <begin position="355"/>
        <end position="451"/>
    </location>
</feature>
<dbReference type="FunFam" id="2.60.40.10:FF:000003">
    <property type="entry name" value="Titin isoform E"/>
    <property type="match status" value="1"/>
</dbReference>
<dbReference type="Pfam" id="PF00041">
    <property type="entry name" value="fn3"/>
    <property type="match status" value="7"/>
</dbReference>
<dbReference type="InterPro" id="IPR003598">
    <property type="entry name" value="Ig_sub2"/>
</dbReference>
<feature type="domain" description="Fibronectin type-III" evidence="5">
    <location>
        <begin position="1203"/>
        <end position="1298"/>
    </location>
</feature>
<feature type="domain" description="Fibronectin type-III" evidence="5">
    <location>
        <begin position="836"/>
        <end position="931"/>
    </location>
</feature>
<evidence type="ECO:0000256" key="2">
    <source>
        <dbReference type="ARBA" id="ARBA00023319"/>
    </source>
</evidence>